<keyword evidence="3" id="KW-0233">DNA recombination</keyword>
<reference evidence="4" key="2">
    <citation type="journal article" date="2014" name="ISME J.">
        <title>Microbial stratification in low pH oxic and suboxic macroscopic growths along an acid mine drainage.</title>
        <authorList>
            <person name="Mendez-Garcia C."/>
            <person name="Mesa V."/>
            <person name="Sprenger R.R."/>
            <person name="Richter M."/>
            <person name="Diez M.S."/>
            <person name="Solano J."/>
            <person name="Bargiela R."/>
            <person name="Golyshina O.V."/>
            <person name="Manteca A."/>
            <person name="Ramos J.L."/>
            <person name="Gallego J.R."/>
            <person name="Llorente I."/>
            <person name="Martins Dos Santos V.A."/>
            <person name="Jensen O.N."/>
            <person name="Pelaez A.I."/>
            <person name="Sanchez J."/>
            <person name="Ferrer M."/>
        </authorList>
    </citation>
    <scope>NUCLEOTIDE SEQUENCE</scope>
</reference>
<dbReference type="InterPro" id="IPR011010">
    <property type="entry name" value="DNA_brk_join_enz"/>
</dbReference>
<evidence type="ECO:0000256" key="1">
    <source>
        <dbReference type="ARBA" id="ARBA00008857"/>
    </source>
</evidence>
<protein>
    <submittedName>
        <fullName evidence="4">Phage integrase</fullName>
    </submittedName>
</protein>
<feature type="non-terminal residue" evidence="4">
    <location>
        <position position="1"/>
    </location>
</feature>
<dbReference type="SUPFAM" id="SSF56349">
    <property type="entry name" value="DNA breaking-rejoining enzymes"/>
    <property type="match status" value="1"/>
</dbReference>
<proteinExistence type="inferred from homology"/>
<evidence type="ECO:0000313" key="4">
    <source>
        <dbReference type="EMBL" id="EQD46314.1"/>
    </source>
</evidence>
<dbReference type="GO" id="GO:0015074">
    <property type="term" value="P:DNA integration"/>
    <property type="evidence" value="ECO:0007669"/>
    <property type="project" value="UniProtKB-KW"/>
</dbReference>
<dbReference type="InterPro" id="IPR013762">
    <property type="entry name" value="Integrase-like_cat_sf"/>
</dbReference>
<comment type="similarity">
    <text evidence="1">Belongs to the 'phage' integrase family.</text>
</comment>
<accession>T1B082</accession>
<gene>
    <name evidence="4" type="ORF">B1A_14661</name>
</gene>
<organism evidence="4">
    <name type="scientific">mine drainage metagenome</name>
    <dbReference type="NCBI Taxonomy" id="410659"/>
    <lineage>
        <taxon>unclassified sequences</taxon>
        <taxon>metagenomes</taxon>
        <taxon>ecological metagenomes</taxon>
    </lineage>
</organism>
<reference evidence="4" key="1">
    <citation type="submission" date="2013-08" db="EMBL/GenBank/DDBJ databases">
        <authorList>
            <person name="Mendez C."/>
            <person name="Richter M."/>
            <person name="Ferrer M."/>
            <person name="Sanchez J."/>
        </authorList>
    </citation>
    <scope>NUCLEOTIDE SEQUENCE</scope>
</reference>
<evidence type="ECO:0000256" key="2">
    <source>
        <dbReference type="ARBA" id="ARBA00022908"/>
    </source>
</evidence>
<dbReference type="AlphaFoldDB" id="T1B082"/>
<evidence type="ECO:0000256" key="3">
    <source>
        <dbReference type="ARBA" id="ARBA00023172"/>
    </source>
</evidence>
<dbReference type="GO" id="GO:0003677">
    <property type="term" value="F:DNA binding"/>
    <property type="evidence" value="ECO:0007669"/>
    <property type="project" value="InterPro"/>
</dbReference>
<dbReference type="InterPro" id="IPR050808">
    <property type="entry name" value="Phage_Integrase"/>
</dbReference>
<comment type="caution">
    <text evidence="4">The sequence shown here is derived from an EMBL/GenBank/DDBJ whole genome shotgun (WGS) entry which is preliminary data.</text>
</comment>
<keyword evidence="2" id="KW-0229">DNA integration</keyword>
<sequence>FNLHDLRRTCRTGLSRLKVEPHIAERVLNHVQPGVAGVYDRFAYLDEKREALEKWAKHLTALRAQPLKKVTEET</sequence>
<name>T1B082_9ZZZZ</name>
<dbReference type="EMBL" id="AUZX01010765">
    <property type="protein sequence ID" value="EQD46314.1"/>
    <property type="molecule type" value="Genomic_DNA"/>
</dbReference>
<dbReference type="Gene3D" id="1.10.443.10">
    <property type="entry name" value="Intergrase catalytic core"/>
    <property type="match status" value="1"/>
</dbReference>
<dbReference type="PANTHER" id="PTHR30629">
    <property type="entry name" value="PROPHAGE INTEGRASE"/>
    <property type="match status" value="1"/>
</dbReference>
<dbReference type="GO" id="GO:0006310">
    <property type="term" value="P:DNA recombination"/>
    <property type="evidence" value="ECO:0007669"/>
    <property type="project" value="UniProtKB-KW"/>
</dbReference>
<dbReference type="PANTHER" id="PTHR30629:SF2">
    <property type="entry name" value="PROPHAGE INTEGRASE INTS-RELATED"/>
    <property type="match status" value="1"/>
</dbReference>